<dbReference type="EMBL" id="KZ302018">
    <property type="protein sequence ID" value="PFH49831.1"/>
    <property type="molecule type" value="Genomic_DNA"/>
</dbReference>
<evidence type="ECO:0000259" key="1">
    <source>
        <dbReference type="Pfam" id="PF20415"/>
    </source>
</evidence>
<reference evidence="2 3" key="1">
    <citation type="submission" date="2014-02" db="EMBL/GenBank/DDBJ databases">
        <title>Transposable element dynamics among asymbiotic and ectomycorrhizal Amanita fungi.</title>
        <authorList>
            <consortium name="DOE Joint Genome Institute"/>
            <person name="Hess J."/>
            <person name="Skrede I."/>
            <person name="Wolfe B."/>
            <person name="LaButti K."/>
            <person name="Ohm R.A."/>
            <person name="Grigoriev I.V."/>
            <person name="Pringle A."/>
        </authorList>
    </citation>
    <scope>NUCLEOTIDE SEQUENCE [LARGE SCALE GENOMIC DNA]</scope>
    <source>
        <strain evidence="2 3">SKay4041</strain>
    </source>
</reference>
<dbReference type="Proteomes" id="UP000242287">
    <property type="component" value="Unassembled WGS sequence"/>
</dbReference>
<accession>A0A2A9NNC9</accession>
<keyword evidence="3" id="KW-1185">Reference proteome</keyword>
<dbReference type="OrthoDB" id="3265169at2759"/>
<feature type="domain" description="DUF6699" evidence="1">
    <location>
        <begin position="1"/>
        <end position="97"/>
    </location>
</feature>
<dbReference type="Pfam" id="PF20415">
    <property type="entry name" value="DUF6699"/>
    <property type="match status" value="1"/>
</dbReference>
<protein>
    <recommendedName>
        <fullName evidence="1">DUF6699 domain-containing protein</fullName>
    </recommendedName>
</protein>
<dbReference type="InterPro" id="IPR046522">
    <property type="entry name" value="DUF6699"/>
</dbReference>
<dbReference type="AlphaFoldDB" id="A0A2A9NNC9"/>
<dbReference type="STRING" id="703135.A0A2A9NNC9"/>
<sequence length="114" mass="12824">MRLYHPRLPWYIDIFATEPNGITVHNVVQAIWTQLATPIHQRHFYTEELDDAHRGVITAACNERCQGRAELMVRGILQVDFLAEKCVLVGLVKGKNGIWEMKTESDGFAGGGDS</sequence>
<proteinExistence type="predicted"/>
<evidence type="ECO:0000313" key="3">
    <source>
        <dbReference type="Proteomes" id="UP000242287"/>
    </source>
</evidence>
<name>A0A2A9NNC9_9AGAR</name>
<gene>
    <name evidence="2" type="ORF">AMATHDRAFT_146663</name>
</gene>
<evidence type="ECO:0000313" key="2">
    <source>
        <dbReference type="EMBL" id="PFH49831.1"/>
    </source>
</evidence>
<organism evidence="2 3">
    <name type="scientific">Amanita thiersii Skay4041</name>
    <dbReference type="NCBI Taxonomy" id="703135"/>
    <lineage>
        <taxon>Eukaryota</taxon>
        <taxon>Fungi</taxon>
        <taxon>Dikarya</taxon>
        <taxon>Basidiomycota</taxon>
        <taxon>Agaricomycotina</taxon>
        <taxon>Agaricomycetes</taxon>
        <taxon>Agaricomycetidae</taxon>
        <taxon>Agaricales</taxon>
        <taxon>Pluteineae</taxon>
        <taxon>Amanitaceae</taxon>
        <taxon>Amanita</taxon>
    </lineage>
</organism>